<protein>
    <submittedName>
        <fullName evidence="9">Uncharacterized protein</fullName>
    </submittedName>
</protein>
<evidence type="ECO:0000256" key="6">
    <source>
        <dbReference type="ARBA" id="ARBA00022989"/>
    </source>
</evidence>
<feature type="transmembrane region" description="Helical" evidence="8">
    <location>
        <begin position="12"/>
        <end position="34"/>
    </location>
</feature>
<keyword evidence="10" id="KW-1185">Reference proteome</keyword>
<dbReference type="Pfam" id="PF03845">
    <property type="entry name" value="Spore_permease"/>
    <property type="match status" value="1"/>
</dbReference>
<comment type="subcellular location">
    <subcellularLocation>
        <location evidence="1">Membrane</location>
        <topology evidence="1">Multi-pass membrane protein</topology>
    </subcellularLocation>
</comment>
<evidence type="ECO:0000256" key="4">
    <source>
        <dbReference type="ARBA" id="ARBA00022544"/>
    </source>
</evidence>
<keyword evidence="3" id="KW-0813">Transport</keyword>
<keyword evidence="4" id="KW-0309">Germination</keyword>
<feature type="transmembrane region" description="Helical" evidence="8">
    <location>
        <begin position="311"/>
        <end position="330"/>
    </location>
</feature>
<dbReference type="GO" id="GO:0009847">
    <property type="term" value="P:spore germination"/>
    <property type="evidence" value="ECO:0007669"/>
    <property type="project" value="InterPro"/>
</dbReference>
<gene>
    <name evidence="9" type="ORF">BC351_04190</name>
</gene>
<evidence type="ECO:0000256" key="3">
    <source>
        <dbReference type="ARBA" id="ARBA00022448"/>
    </source>
</evidence>
<feature type="transmembrane region" description="Helical" evidence="8">
    <location>
        <begin position="46"/>
        <end position="67"/>
    </location>
</feature>
<evidence type="ECO:0000256" key="5">
    <source>
        <dbReference type="ARBA" id="ARBA00022692"/>
    </source>
</evidence>
<feature type="transmembrane region" description="Helical" evidence="8">
    <location>
        <begin position="87"/>
        <end position="108"/>
    </location>
</feature>
<reference evidence="10" key="1">
    <citation type="submission" date="2016-07" db="EMBL/GenBank/DDBJ databases">
        <authorList>
            <person name="Florea S."/>
            <person name="Webb J.S."/>
            <person name="Jaromczyk J."/>
            <person name="Schardl C.L."/>
        </authorList>
    </citation>
    <scope>NUCLEOTIDE SEQUENCE [LARGE SCALE GENOMIC DNA]</scope>
    <source>
        <strain evidence="10">CY1</strain>
    </source>
</reference>
<comment type="similarity">
    <text evidence="2">Belongs to the amino acid-polyamine-organocation (APC) superfamily. Spore germination protein (SGP) (TC 2.A.3.9) family.</text>
</comment>
<keyword evidence="7 8" id="KW-0472">Membrane</keyword>
<evidence type="ECO:0000313" key="10">
    <source>
        <dbReference type="Proteomes" id="UP000190626"/>
    </source>
</evidence>
<organism evidence="9 10">
    <name type="scientific">Paenibacillus ferrarius</name>
    <dbReference type="NCBI Taxonomy" id="1469647"/>
    <lineage>
        <taxon>Bacteria</taxon>
        <taxon>Bacillati</taxon>
        <taxon>Bacillota</taxon>
        <taxon>Bacilli</taxon>
        <taxon>Bacillales</taxon>
        <taxon>Paenibacillaceae</taxon>
        <taxon>Paenibacillus</taxon>
    </lineage>
</organism>
<dbReference type="NCBIfam" id="TIGR00912">
    <property type="entry name" value="2A0309"/>
    <property type="match status" value="1"/>
</dbReference>
<evidence type="ECO:0000256" key="2">
    <source>
        <dbReference type="ARBA" id="ARBA00007998"/>
    </source>
</evidence>
<dbReference type="GO" id="GO:0016020">
    <property type="term" value="C:membrane"/>
    <property type="evidence" value="ECO:0007669"/>
    <property type="project" value="UniProtKB-SubCell"/>
</dbReference>
<feature type="transmembrane region" description="Helical" evidence="8">
    <location>
        <begin position="342"/>
        <end position="362"/>
    </location>
</feature>
<dbReference type="Proteomes" id="UP000190626">
    <property type="component" value="Unassembled WGS sequence"/>
</dbReference>
<evidence type="ECO:0000313" key="9">
    <source>
        <dbReference type="EMBL" id="OPH57721.1"/>
    </source>
</evidence>
<evidence type="ECO:0000256" key="7">
    <source>
        <dbReference type="ARBA" id="ARBA00023136"/>
    </source>
</evidence>
<keyword evidence="6 8" id="KW-1133">Transmembrane helix</keyword>
<dbReference type="InterPro" id="IPR004761">
    <property type="entry name" value="Spore_GerAB"/>
</dbReference>
<keyword evidence="5 8" id="KW-0812">Transmembrane</keyword>
<feature type="transmembrane region" description="Helical" evidence="8">
    <location>
        <begin position="275"/>
        <end position="299"/>
    </location>
</feature>
<sequence>MKGAISVEKKEIISRSSFAVLITFFMIGTSILITPSALAHEAKQDAWLACLVGIGMNGLNAILYVVLGERFAGQTLAQYCETILGKWLGKAVCLAFVMFFYLLASLMMGDLGFFVTSQIMQETPIETLQILFALIVVMAVRSGFVVYTRAAVVFFPWLIILFLLLILPLLPKFNMNNFLPVFEYGVKPILRGGFSFYGLQEMSVLLMFYPFVARMRGLRSGFTAGIGVGGVILFITTVGSIAVLGEALTTNQLFPAYTLAKNISIGHFLERVEGILISIWVLSIFIKITLTFHASLLGIVQILNIKDEKPLVAPLALGMIVLSLMCYPNTIYISDYLGRNWAPFSLIFTFFLPMMLLVVSWFRRKRSIPVKQ</sequence>
<evidence type="ECO:0000256" key="8">
    <source>
        <dbReference type="SAM" id="Phobius"/>
    </source>
</evidence>
<evidence type="ECO:0000256" key="1">
    <source>
        <dbReference type="ARBA" id="ARBA00004141"/>
    </source>
</evidence>
<feature type="transmembrane region" description="Helical" evidence="8">
    <location>
        <begin position="224"/>
        <end position="245"/>
    </location>
</feature>
<dbReference type="AlphaFoldDB" id="A0A1V4HKD9"/>
<feature type="transmembrane region" description="Helical" evidence="8">
    <location>
        <begin position="194"/>
        <end position="212"/>
    </location>
</feature>
<dbReference type="PANTHER" id="PTHR34975:SF2">
    <property type="entry name" value="SPORE GERMINATION PROTEIN A2"/>
    <property type="match status" value="1"/>
</dbReference>
<proteinExistence type="inferred from homology"/>
<accession>A0A1V4HKD9</accession>
<feature type="transmembrane region" description="Helical" evidence="8">
    <location>
        <begin position="128"/>
        <end position="147"/>
    </location>
</feature>
<comment type="caution">
    <text evidence="9">The sequence shown here is derived from an EMBL/GenBank/DDBJ whole genome shotgun (WGS) entry which is preliminary data.</text>
</comment>
<dbReference type="EMBL" id="MBTG01000012">
    <property type="protein sequence ID" value="OPH57721.1"/>
    <property type="molecule type" value="Genomic_DNA"/>
</dbReference>
<name>A0A1V4HKD9_9BACL</name>
<dbReference type="STRING" id="1469647.BC351_04190"/>
<feature type="transmembrane region" description="Helical" evidence="8">
    <location>
        <begin position="154"/>
        <end position="174"/>
    </location>
</feature>
<dbReference type="PANTHER" id="PTHR34975">
    <property type="entry name" value="SPORE GERMINATION PROTEIN A2"/>
    <property type="match status" value="1"/>
</dbReference>